<proteinExistence type="predicted"/>
<evidence type="ECO:0000313" key="1">
    <source>
        <dbReference type="EMBL" id="TQV77178.1"/>
    </source>
</evidence>
<organism evidence="1 2">
    <name type="scientific">Aliikangiella marina</name>
    <dbReference type="NCBI Taxonomy" id="1712262"/>
    <lineage>
        <taxon>Bacteria</taxon>
        <taxon>Pseudomonadati</taxon>
        <taxon>Pseudomonadota</taxon>
        <taxon>Gammaproteobacteria</taxon>
        <taxon>Oceanospirillales</taxon>
        <taxon>Pleioneaceae</taxon>
        <taxon>Aliikangiella</taxon>
    </lineage>
</organism>
<keyword evidence="2" id="KW-1185">Reference proteome</keyword>
<comment type="caution">
    <text evidence="1">The sequence shown here is derived from an EMBL/GenBank/DDBJ whole genome shotgun (WGS) entry which is preliminary data.</text>
</comment>
<dbReference type="EMBL" id="VIKR01000001">
    <property type="protein sequence ID" value="TQV77178.1"/>
    <property type="molecule type" value="Genomic_DNA"/>
</dbReference>
<protein>
    <submittedName>
        <fullName evidence="1">Uncharacterized protein</fullName>
    </submittedName>
</protein>
<accession>A0A545TIZ1</accession>
<reference evidence="1 2" key="1">
    <citation type="submission" date="2019-06" db="EMBL/GenBank/DDBJ databases">
        <title>Draft genome of Aliikangiella marina GYP-15.</title>
        <authorList>
            <person name="Wang G."/>
        </authorList>
    </citation>
    <scope>NUCLEOTIDE SEQUENCE [LARGE SCALE GENOMIC DNA]</scope>
    <source>
        <strain evidence="1 2">GYP-15</strain>
    </source>
</reference>
<sequence length="138" mass="14564">MASVNPTLCVVAREVIALLENATGVNVNPKPRQLHPNRNAVSAIKTVPKDVVLMASVNPTLCAVERAVIVPLENAIGVNVNPKPLQLHRSRNAVPAIKTAPKDVASTASVNLTHCAVVRAVTVPLENAIGVNVSRKYS</sequence>
<gene>
    <name evidence="1" type="ORF">FLL45_04315</name>
</gene>
<evidence type="ECO:0000313" key="2">
    <source>
        <dbReference type="Proteomes" id="UP000317839"/>
    </source>
</evidence>
<dbReference type="AlphaFoldDB" id="A0A545TIZ1"/>
<name>A0A545TIZ1_9GAMM</name>
<dbReference type="RefSeq" id="WP_142888538.1">
    <property type="nucleotide sequence ID" value="NZ_VIKR01000001.1"/>
</dbReference>
<dbReference type="Proteomes" id="UP000317839">
    <property type="component" value="Unassembled WGS sequence"/>
</dbReference>